<protein>
    <submittedName>
        <fullName evidence="1">Gliding motility-associated C-terminal domain-containing protein</fullName>
    </submittedName>
</protein>
<dbReference type="AlphaFoldDB" id="A0A7G9QNF4"/>
<gene>
    <name evidence="1" type="ORF">H9L23_12725</name>
</gene>
<evidence type="ECO:0000313" key="1">
    <source>
        <dbReference type="EMBL" id="QNN44879.1"/>
    </source>
</evidence>
<proteinExistence type="predicted"/>
<accession>A0A7G9QNF4</accession>
<evidence type="ECO:0000313" key="2">
    <source>
        <dbReference type="Proteomes" id="UP000515806"/>
    </source>
</evidence>
<dbReference type="RefSeq" id="WP_187595305.1">
    <property type="nucleotide sequence ID" value="NZ_CP060723.1"/>
</dbReference>
<dbReference type="KEGG" id="proe:H9L23_12725"/>
<dbReference type="Pfam" id="PF13585">
    <property type="entry name" value="CHU_C"/>
    <property type="match status" value="1"/>
</dbReference>
<dbReference type="Gene3D" id="2.60.40.10">
    <property type="entry name" value="Immunoglobulins"/>
    <property type="match status" value="1"/>
</dbReference>
<dbReference type="InterPro" id="IPR026341">
    <property type="entry name" value="T9SS_type_B"/>
</dbReference>
<keyword evidence="2" id="KW-1185">Reference proteome</keyword>
<sequence length="1160" mass="123924">MIRLTFKFILASFLFAIFILFSLDTHAEVFIVTSNADAGSGTLRDALIKAAANGSTDKDFIHFNLADQSEGGRTITLLSQLPDVSSNLDIDGSTQTGIVFGRSTAKIQVIAAFTFQNSYIGLNINTVNDVGIYGLYIRNITVFNLSSGVIFERVIGVAMTASKNIRLGDVGRGNVICGFNRDLASNFRLSSNNDSYVENFSMKSTFLGVEADGLTEPPRTNALQSYNAYMQNLYGIVNIGDGTPGGQNVVAKGFYVNQINTGQYADPIYTTPAFINFKYNILGNNLDLSVANNLAANAGIYIGSSAPYTLSTIKIEDNVVGGSTAIQLSGVKNPVEIKRNYIGVSRNLIKITNVQTGIFVYYVDKVQIGGDNPADANYIGYCKPINVWPNTSAAINKNSFFCTTNSYPMILDNYGMRTPPKVEITGTTASTLSGTATPNSTIELFYSDLCGTCSPETYFATAVADASGNWQYSGVLLRSVIASATLNGITSEFTRIRVDVSGVKVINTCGSTGSITGLLPLSASYVEWLDATGNVVGRGKDLLNVPIGTYRLKATNGDCSEVTPWFEIKKGLITNATNVQTRNPACGTGGSISGLQVVNNTSSPTVYSWKNELGTEVATTLNLTNVTPGKYTLSISTLDNSCTDTYGPVTLITTTGPNISLLSLSIKPANCGTNSGSITGIIATGSGTLTYKWKNGNNVQVASIKDLVNQPPGKYTLEVSDQSSCGAVITPVITIPDANAITIDDSQKQVFNPNCSGSNGSIKGLLITGANSYTWKNIGGQVVGNQLDLDGVPSGSYQLTASNPSCNKTYDLTLVTQPNLIDARGITKIITDASCGLNNGKIIVTMQNTSHLPKSYRWEDKSGNTVGGNTAVLENVDAGDYSVYGIDDNGCEIYLITYSIKRQAELALVNSNVRIADDNCNQRLGSITGMQISGGFAPYSYKWTNSAGIQVGNNLDIYNLPKGNYKLEVTDALNCSPLISNVVVDNLTSQITAPTVTPIQLCSPGEATLRASGSIKATSYALYESEESSFPIDVSVSGIFKVDVRGDKNYFIAQRIGDCESIKLEVKITVGLSGLTVANSISPNNDGINDIWNLKGIENYPKAQIQIFNRVGNKVYESVGYNMPFDGTIKGSRLPVGVYYYIIKLSQACEIVTGSITLLY</sequence>
<dbReference type="InterPro" id="IPR013783">
    <property type="entry name" value="Ig-like_fold"/>
</dbReference>
<dbReference type="Proteomes" id="UP000515806">
    <property type="component" value="Chromosome"/>
</dbReference>
<name>A0A7G9QNF4_9SPHI</name>
<reference evidence="1 2" key="1">
    <citation type="submission" date="2020-08" db="EMBL/GenBank/DDBJ databases">
        <title>Genome sequence of Pedobacter roseus KACC 11594T.</title>
        <authorList>
            <person name="Hyun D.-W."/>
            <person name="Bae J.-W."/>
        </authorList>
    </citation>
    <scope>NUCLEOTIDE SEQUENCE [LARGE SCALE GENOMIC DNA]</scope>
    <source>
        <strain evidence="1 2">KACC 11594</strain>
    </source>
</reference>
<dbReference type="NCBIfam" id="TIGR04131">
    <property type="entry name" value="Bac_Flav_CTERM"/>
    <property type="match status" value="1"/>
</dbReference>
<organism evidence="1 2">
    <name type="scientific">Pedobacter roseus</name>
    <dbReference type="NCBI Taxonomy" id="336820"/>
    <lineage>
        <taxon>Bacteria</taxon>
        <taxon>Pseudomonadati</taxon>
        <taxon>Bacteroidota</taxon>
        <taxon>Sphingobacteriia</taxon>
        <taxon>Sphingobacteriales</taxon>
        <taxon>Sphingobacteriaceae</taxon>
        <taxon>Pedobacter</taxon>
    </lineage>
</organism>
<dbReference type="EMBL" id="CP060723">
    <property type="protein sequence ID" value="QNN44879.1"/>
    <property type="molecule type" value="Genomic_DNA"/>
</dbReference>